<evidence type="ECO:0000256" key="1">
    <source>
        <dbReference type="SAM" id="MobiDB-lite"/>
    </source>
</evidence>
<sequence length="86" mass="9247">MRDRFATCGTPAANSRSAGAPLRAGRRRTEPTAPARGGRRHLAHERQRPRARLFVAAGQSGAVRHSGCSARMQCAGQSVHADTSRR</sequence>
<dbReference type="Proteomes" id="UP000007437">
    <property type="component" value="Chromosome"/>
</dbReference>
<evidence type="ECO:0000313" key="3">
    <source>
        <dbReference type="Proteomes" id="UP000007437"/>
    </source>
</evidence>
<name>E5ALM5_MYCRK</name>
<proteinExistence type="predicted"/>
<dbReference type="EMBL" id="FR687359">
    <property type="protein sequence ID" value="CBW76046.1"/>
    <property type="molecule type" value="Genomic_DNA"/>
</dbReference>
<reference evidence="2 3" key="1">
    <citation type="journal article" date="2011" name="J. Bacteriol.">
        <title>Complete genome sequence of Burkholderia rhizoxinica, an endosymbiont of Rhizopus microsporus.</title>
        <authorList>
            <person name="Lackner G."/>
            <person name="Moebius N."/>
            <person name="Partida-Martinez L."/>
            <person name="Hertweck C."/>
        </authorList>
    </citation>
    <scope>NUCLEOTIDE SEQUENCE [LARGE SCALE GENOMIC DNA]</scope>
    <source>
        <strain evidence="3">DSM 19002 / CIP 109453 / HKI 454</strain>
    </source>
</reference>
<dbReference type="STRING" id="882378.RBRH_04094"/>
<dbReference type="AlphaFoldDB" id="E5ALM5"/>
<feature type="compositionally biased region" description="Basic residues" evidence="1">
    <location>
        <begin position="37"/>
        <end position="50"/>
    </location>
</feature>
<dbReference type="KEGG" id="brh:RBRH_04094"/>
<accession>E5ALM5</accession>
<evidence type="ECO:0000313" key="2">
    <source>
        <dbReference type="EMBL" id="CBW76046.1"/>
    </source>
</evidence>
<organism evidence="2 3">
    <name type="scientific">Mycetohabitans rhizoxinica (strain DSM 19002 / CIP 109453 / HKI 454)</name>
    <name type="common">Paraburkholderia rhizoxinica</name>
    <dbReference type="NCBI Taxonomy" id="882378"/>
    <lineage>
        <taxon>Bacteria</taxon>
        <taxon>Pseudomonadati</taxon>
        <taxon>Pseudomonadota</taxon>
        <taxon>Betaproteobacteria</taxon>
        <taxon>Burkholderiales</taxon>
        <taxon>Burkholderiaceae</taxon>
        <taxon>Mycetohabitans</taxon>
    </lineage>
</organism>
<protein>
    <submittedName>
        <fullName evidence="2">Uncharacterized protein</fullName>
    </submittedName>
</protein>
<gene>
    <name evidence="2" type="ordered locus">RBRH_04094</name>
</gene>
<feature type="region of interest" description="Disordered" evidence="1">
    <location>
        <begin position="1"/>
        <end position="50"/>
    </location>
</feature>
<dbReference type="HOGENOM" id="CLU_2491944_0_0_4"/>